<gene>
    <name evidence="2" type="primary">20344869</name>
    <name evidence="1" type="ORF">GGTG_04411</name>
</gene>
<dbReference type="AlphaFoldDB" id="J3NT13"/>
<reference evidence="1" key="2">
    <citation type="submission" date="2010-07" db="EMBL/GenBank/DDBJ databases">
        <authorList>
            <consortium name="The Broad Institute Genome Sequencing Platform"/>
            <consortium name="Broad Institute Genome Sequencing Center for Infectious Disease"/>
            <person name="Ma L.-J."/>
            <person name="Dead R."/>
            <person name="Young S."/>
            <person name="Zeng Q."/>
            <person name="Koehrsen M."/>
            <person name="Alvarado L."/>
            <person name="Berlin A."/>
            <person name="Chapman S.B."/>
            <person name="Chen Z."/>
            <person name="Freedman E."/>
            <person name="Gellesch M."/>
            <person name="Goldberg J."/>
            <person name="Griggs A."/>
            <person name="Gujja S."/>
            <person name="Heilman E.R."/>
            <person name="Heiman D."/>
            <person name="Hepburn T."/>
            <person name="Howarth C."/>
            <person name="Jen D."/>
            <person name="Larson L."/>
            <person name="Mehta T."/>
            <person name="Neiman D."/>
            <person name="Pearson M."/>
            <person name="Roberts A."/>
            <person name="Saif S."/>
            <person name="Shea T."/>
            <person name="Shenoy N."/>
            <person name="Sisk P."/>
            <person name="Stolte C."/>
            <person name="Sykes S."/>
            <person name="Walk T."/>
            <person name="White J."/>
            <person name="Yandava C."/>
            <person name="Haas B."/>
            <person name="Nusbaum C."/>
            <person name="Birren B."/>
        </authorList>
    </citation>
    <scope>NUCLEOTIDE SEQUENCE</scope>
    <source>
        <strain evidence="1">R3-111a-1</strain>
    </source>
</reference>
<dbReference type="eggNOG" id="ENOG502R21Y">
    <property type="taxonomic scope" value="Eukaryota"/>
</dbReference>
<accession>J3NT13</accession>
<dbReference type="Proteomes" id="UP000006039">
    <property type="component" value="Unassembled WGS sequence"/>
</dbReference>
<evidence type="ECO:0000313" key="2">
    <source>
        <dbReference type="EnsemblFungi" id="EJT79326"/>
    </source>
</evidence>
<dbReference type="HOGENOM" id="CLU_2084980_0_0_1"/>
<evidence type="ECO:0000313" key="3">
    <source>
        <dbReference type="Proteomes" id="UP000006039"/>
    </source>
</evidence>
<dbReference type="EnsemblFungi" id="EJT79326">
    <property type="protein sequence ID" value="EJT79326"/>
    <property type="gene ID" value="GGTG_04411"/>
</dbReference>
<dbReference type="EMBL" id="GL385396">
    <property type="protein sequence ID" value="EJT79326.1"/>
    <property type="molecule type" value="Genomic_DNA"/>
</dbReference>
<protein>
    <submittedName>
        <fullName evidence="1 2">Uncharacterized protein</fullName>
    </submittedName>
</protein>
<keyword evidence="3" id="KW-1185">Reference proteome</keyword>
<organism evidence="1">
    <name type="scientific">Gaeumannomyces tritici (strain R3-111a-1)</name>
    <name type="common">Wheat and barley take-all root rot fungus</name>
    <name type="synonym">Gaeumannomyces graminis var. tritici</name>
    <dbReference type="NCBI Taxonomy" id="644352"/>
    <lineage>
        <taxon>Eukaryota</taxon>
        <taxon>Fungi</taxon>
        <taxon>Dikarya</taxon>
        <taxon>Ascomycota</taxon>
        <taxon>Pezizomycotina</taxon>
        <taxon>Sordariomycetes</taxon>
        <taxon>Sordariomycetidae</taxon>
        <taxon>Magnaporthales</taxon>
        <taxon>Magnaporthaceae</taxon>
        <taxon>Gaeumannomyces</taxon>
    </lineage>
</organism>
<proteinExistence type="predicted"/>
<dbReference type="RefSeq" id="XP_009220471.1">
    <property type="nucleotide sequence ID" value="XM_009222207.1"/>
</dbReference>
<reference evidence="2" key="5">
    <citation type="submission" date="2018-04" db="UniProtKB">
        <authorList>
            <consortium name="EnsemblFungi"/>
        </authorList>
    </citation>
    <scope>IDENTIFICATION</scope>
    <source>
        <strain evidence="2">R3-111a-1</strain>
    </source>
</reference>
<reference evidence="2" key="4">
    <citation type="journal article" date="2015" name="G3 (Bethesda)">
        <title>Genome sequences of three phytopathogenic species of the Magnaporthaceae family of fungi.</title>
        <authorList>
            <person name="Okagaki L.H."/>
            <person name="Nunes C.C."/>
            <person name="Sailsbery J."/>
            <person name="Clay B."/>
            <person name="Brown D."/>
            <person name="John T."/>
            <person name="Oh Y."/>
            <person name="Young N."/>
            <person name="Fitzgerald M."/>
            <person name="Haas B.J."/>
            <person name="Zeng Q."/>
            <person name="Young S."/>
            <person name="Adiconis X."/>
            <person name="Fan L."/>
            <person name="Levin J.Z."/>
            <person name="Mitchell T.K."/>
            <person name="Okubara P.A."/>
            <person name="Farman M.L."/>
            <person name="Kohn L.M."/>
            <person name="Birren B."/>
            <person name="Ma L.-J."/>
            <person name="Dean R.A."/>
        </authorList>
    </citation>
    <scope>NUCLEOTIDE SEQUENCE</scope>
    <source>
        <strain evidence="2">R3-111a-1</strain>
    </source>
</reference>
<reference evidence="3" key="1">
    <citation type="submission" date="2010-07" db="EMBL/GenBank/DDBJ databases">
        <title>The genome sequence of Gaeumannomyces graminis var. tritici strain R3-111a-1.</title>
        <authorList>
            <consortium name="The Broad Institute Genome Sequencing Platform"/>
            <person name="Ma L.-J."/>
            <person name="Dead R."/>
            <person name="Young S."/>
            <person name="Zeng Q."/>
            <person name="Koehrsen M."/>
            <person name="Alvarado L."/>
            <person name="Berlin A."/>
            <person name="Chapman S.B."/>
            <person name="Chen Z."/>
            <person name="Freedman E."/>
            <person name="Gellesch M."/>
            <person name="Goldberg J."/>
            <person name="Griggs A."/>
            <person name="Gujja S."/>
            <person name="Heilman E.R."/>
            <person name="Heiman D."/>
            <person name="Hepburn T."/>
            <person name="Howarth C."/>
            <person name="Jen D."/>
            <person name="Larson L."/>
            <person name="Mehta T."/>
            <person name="Neiman D."/>
            <person name="Pearson M."/>
            <person name="Roberts A."/>
            <person name="Saif S."/>
            <person name="Shea T."/>
            <person name="Shenoy N."/>
            <person name="Sisk P."/>
            <person name="Stolte C."/>
            <person name="Sykes S."/>
            <person name="Walk T."/>
            <person name="White J."/>
            <person name="Yandava C."/>
            <person name="Haas B."/>
            <person name="Nusbaum C."/>
            <person name="Birren B."/>
        </authorList>
    </citation>
    <scope>NUCLEOTIDE SEQUENCE [LARGE SCALE GENOMIC DNA]</scope>
    <source>
        <strain evidence="3">R3-111a-1</strain>
    </source>
</reference>
<sequence>MFGISCSKKPAKCVKCPNCTKAFNGRLKVNGVLLHTRYCSGCFCRSVAGGRACSKPRIGAVRRGGLVYAGDLVPDVPWCIDHITCSDLSVAGGHCRRIVKQCNPAKFSFCEARKRPP</sequence>
<name>J3NT13_GAET3</name>
<dbReference type="OrthoDB" id="10391806at2759"/>
<dbReference type="STRING" id="644352.J3NT13"/>
<dbReference type="VEuPathDB" id="FungiDB:GGTG_04411"/>
<dbReference type="GeneID" id="20344869"/>
<evidence type="ECO:0000313" key="1">
    <source>
        <dbReference type="EMBL" id="EJT79326.1"/>
    </source>
</evidence>
<reference evidence="1" key="3">
    <citation type="submission" date="2010-09" db="EMBL/GenBank/DDBJ databases">
        <title>Annotation of Gaeumannomyces graminis var. tritici R3-111a-1.</title>
        <authorList>
            <consortium name="The Broad Institute Genome Sequencing Platform"/>
            <person name="Ma L.-J."/>
            <person name="Dead R."/>
            <person name="Young S.K."/>
            <person name="Zeng Q."/>
            <person name="Gargeya S."/>
            <person name="Fitzgerald M."/>
            <person name="Haas B."/>
            <person name="Abouelleil A."/>
            <person name="Alvarado L."/>
            <person name="Arachchi H.M."/>
            <person name="Berlin A."/>
            <person name="Brown A."/>
            <person name="Chapman S.B."/>
            <person name="Chen Z."/>
            <person name="Dunbar C."/>
            <person name="Freedman E."/>
            <person name="Gearin G."/>
            <person name="Gellesch M."/>
            <person name="Goldberg J."/>
            <person name="Griggs A."/>
            <person name="Gujja S."/>
            <person name="Heiman D."/>
            <person name="Howarth C."/>
            <person name="Larson L."/>
            <person name="Lui A."/>
            <person name="MacDonald P.J.P."/>
            <person name="Mehta T."/>
            <person name="Montmayeur A."/>
            <person name="Murphy C."/>
            <person name="Neiman D."/>
            <person name="Pearson M."/>
            <person name="Priest M."/>
            <person name="Roberts A."/>
            <person name="Saif S."/>
            <person name="Shea T."/>
            <person name="Shenoy N."/>
            <person name="Sisk P."/>
            <person name="Stolte C."/>
            <person name="Sykes S."/>
            <person name="Yandava C."/>
            <person name="Wortman J."/>
            <person name="Nusbaum C."/>
            <person name="Birren B."/>
        </authorList>
    </citation>
    <scope>NUCLEOTIDE SEQUENCE</scope>
    <source>
        <strain evidence="1">R3-111a-1</strain>
    </source>
</reference>